<accession>A0A0E0P8W1</accession>
<keyword evidence="7 9" id="KW-0408">Iron</keyword>
<evidence type="ECO:0000256" key="9">
    <source>
        <dbReference type="RuleBase" id="RU364001"/>
    </source>
</evidence>
<reference evidence="12" key="2">
    <citation type="submission" date="2015-06" db="UniProtKB">
        <authorList>
            <consortium name="EnsemblPlants"/>
        </authorList>
    </citation>
    <scope>IDENTIFICATION</scope>
</reference>
<dbReference type="PANTHER" id="PTHR43112">
    <property type="entry name" value="FERREDOXIN"/>
    <property type="match status" value="1"/>
</dbReference>
<dbReference type="SUPFAM" id="SSF54292">
    <property type="entry name" value="2Fe-2S ferredoxin-like"/>
    <property type="match status" value="1"/>
</dbReference>
<keyword evidence="13" id="KW-1185">Reference proteome</keyword>
<keyword evidence="9" id="KW-0150">Chloroplast</keyword>
<evidence type="ECO:0000259" key="11">
    <source>
        <dbReference type="PROSITE" id="PS51085"/>
    </source>
</evidence>
<evidence type="ECO:0000256" key="6">
    <source>
        <dbReference type="ARBA" id="ARBA00022982"/>
    </source>
</evidence>
<evidence type="ECO:0000256" key="2">
    <source>
        <dbReference type="ARBA" id="ARBA00007874"/>
    </source>
</evidence>
<protein>
    <recommendedName>
        <fullName evidence="9">Ferredoxin</fullName>
    </recommendedName>
</protein>
<keyword evidence="6 9" id="KW-0249">Electron transport</keyword>
<evidence type="ECO:0000256" key="10">
    <source>
        <dbReference type="SAM" id="MobiDB-lite"/>
    </source>
</evidence>
<dbReference type="PANTHER" id="PTHR43112:SF44">
    <property type="entry name" value="FERREDOXIN"/>
    <property type="match status" value="1"/>
</dbReference>
<dbReference type="FunFam" id="3.10.20.30:FF:000014">
    <property type="entry name" value="Ferredoxin"/>
    <property type="match status" value="1"/>
</dbReference>
<dbReference type="InterPro" id="IPR010241">
    <property type="entry name" value="Fd_pln"/>
</dbReference>
<dbReference type="Gene3D" id="3.10.20.30">
    <property type="match status" value="1"/>
</dbReference>
<comment type="function">
    <text evidence="9">Ferredoxins are iron-sulfur proteins that transfer electrons in a wide variety of metabolic reactions.</text>
</comment>
<reference evidence="13" key="1">
    <citation type="submission" date="2013-06" db="EMBL/GenBank/DDBJ databases">
        <authorList>
            <person name="Zhao Q."/>
        </authorList>
    </citation>
    <scope>NUCLEOTIDE SEQUENCE</scope>
    <source>
        <strain evidence="13">cv. W1943</strain>
    </source>
</reference>
<dbReference type="InterPro" id="IPR006058">
    <property type="entry name" value="2Fe2S_fd_BS"/>
</dbReference>
<dbReference type="InterPro" id="IPR012675">
    <property type="entry name" value="Beta-grasp_dom_sf"/>
</dbReference>
<dbReference type="STRING" id="4529.A0A0E0P8W1"/>
<dbReference type="CDD" id="cd00207">
    <property type="entry name" value="fer2"/>
    <property type="match status" value="1"/>
</dbReference>
<evidence type="ECO:0000256" key="5">
    <source>
        <dbReference type="ARBA" id="ARBA00022723"/>
    </source>
</evidence>
<dbReference type="GO" id="GO:0022900">
    <property type="term" value="P:electron transport chain"/>
    <property type="evidence" value="ECO:0007669"/>
    <property type="project" value="InterPro"/>
</dbReference>
<comment type="similarity">
    <text evidence="2 9">Belongs to the 2Fe2S plant-type ferredoxin family.</text>
</comment>
<dbReference type="InterPro" id="IPR001041">
    <property type="entry name" value="2Fe-2S_ferredoxin-type"/>
</dbReference>
<dbReference type="EnsemblPlants" id="ORUFI04G13080.1">
    <property type="protein sequence ID" value="ORUFI04G13080.1"/>
    <property type="gene ID" value="ORUFI04G13080"/>
</dbReference>
<dbReference type="Gramene" id="ORUFI04G13080.1">
    <property type="protein sequence ID" value="ORUFI04G13080.1"/>
    <property type="gene ID" value="ORUFI04G13080"/>
</dbReference>
<dbReference type="GO" id="GO:0009507">
    <property type="term" value="C:chloroplast"/>
    <property type="evidence" value="ECO:0007669"/>
    <property type="project" value="UniProtKB-SubCell"/>
</dbReference>
<evidence type="ECO:0000256" key="7">
    <source>
        <dbReference type="ARBA" id="ARBA00023004"/>
    </source>
</evidence>
<evidence type="ECO:0000256" key="1">
    <source>
        <dbReference type="ARBA" id="ARBA00004229"/>
    </source>
</evidence>
<dbReference type="GO" id="GO:0051537">
    <property type="term" value="F:2 iron, 2 sulfur cluster binding"/>
    <property type="evidence" value="ECO:0007669"/>
    <property type="project" value="UniProtKB-KW"/>
</dbReference>
<keyword evidence="9" id="KW-0934">Plastid</keyword>
<dbReference type="eggNOG" id="ENOG502S3RJ">
    <property type="taxonomic scope" value="Eukaryota"/>
</dbReference>
<dbReference type="OMA" id="LIIQTHK"/>
<dbReference type="Proteomes" id="UP000008022">
    <property type="component" value="Unassembled WGS sequence"/>
</dbReference>
<dbReference type="InterPro" id="IPR036010">
    <property type="entry name" value="2Fe-2S_ferredoxin-like_sf"/>
</dbReference>
<keyword evidence="3 9" id="KW-0813">Transport</keyword>
<proteinExistence type="inferred from homology"/>
<feature type="domain" description="2Fe-2S ferredoxin-type" evidence="11">
    <location>
        <begin position="141"/>
        <end position="232"/>
    </location>
</feature>
<evidence type="ECO:0000256" key="8">
    <source>
        <dbReference type="ARBA" id="ARBA00023014"/>
    </source>
</evidence>
<dbReference type="PROSITE" id="PS51085">
    <property type="entry name" value="2FE2S_FER_2"/>
    <property type="match status" value="1"/>
</dbReference>
<dbReference type="GO" id="GO:0046872">
    <property type="term" value="F:metal ion binding"/>
    <property type="evidence" value="ECO:0007669"/>
    <property type="project" value="UniProtKB-KW"/>
</dbReference>
<comment type="cofactor">
    <cofactor evidence="9">
        <name>[2Fe-2S] cluster</name>
        <dbReference type="ChEBI" id="CHEBI:190135"/>
    </cofactor>
    <text evidence="9">Binds 1 [2Fe-2S] cluster.</text>
</comment>
<dbReference type="AlphaFoldDB" id="A0A0E0P8W1"/>
<name>A0A0E0P8W1_ORYRU</name>
<evidence type="ECO:0000256" key="4">
    <source>
        <dbReference type="ARBA" id="ARBA00022714"/>
    </source>
</evidence>
<keyword evidence="8 9" id="KW-0411">Iron-sulfur</keyword>
<dbReference type="Pfam" id="PF00111">
    <property type="entry name" value="Fer2"/>
    <property type="match status" value="1"/>
</dbReference>
<keyword evidence="4 9" id="KW-0001">2Fe-2S</keyword>
<evidence type="ECO:0000256" key="3">
    <source>
        <dbReference type="ARBA" id="ARBA00022448"/>
    </source>
</evidence>
<comment type="subcellular location">
    <subcellularLocation>
        <location evidence="1 9">Plastid</location>
        <location evidence="1 9">Chloroplast</location>
    </subcellularLocation>
</comment>
<keyword evidence="5 9" id="KW-0479">Metal-binding</keyword>
<evidence type="ECO:0000313" key="12">
    <source>
        <dbReference type="EnsemblPlants" id="ORUFI04G13080.1"/>
    </source>
</evidence>
<sequence>MPSLSLSLTLIRNTTTRESVTAPAPSSPVLSLHSPRRVAVAASASFGLGSSTGADNLLLLLLLQVLTYVILRLTLSRIPRLREMATTTVTTPILCNLSAKPRDTLRLPTTRSPNDGTRRTKLHLSSSRARGDLIRAAAAVYTVKLIGPEGQESVIKVPEDTYILDAAEEAGVDLPYSCRAGACSTCAGKVVEGGVDQSDQSFLDDAQVGAGYVLTCVAYPTANSVIQTHKEADLY</sequence>
<dbReference type="PROSITE" id="PS00197">
    <property type="entry name" value="2FE2S_FER_1"/>
    <property type="match status" value="1"/>
</dbReference>
<feature type="region of interest" description="Disordered" evidence="10">
    <location>
        <begin position="104"/>
        <end position="123"/>
    </location>
</feature>
<dbReference type="GO" id="GO:0009055">
    <property type="term" value="F:electron transfer activity"/>
    <property type="evidence" value="ECO:0007669"/>
    <property type="project" value="InterPro"/>
</dbReference>
<dbReference type="NCBIfam" id="TIGR02008">
    <property type="entry name" value="fdx_plant"/>
    <property type="match status" value="1"/>
</dbReference>
<organism evidence="12 13">
    <name type="scientific">Oryza rufipogon</name>
    <name type="common">Brownbeard rice</name>
    <name type="synonym">Asian wild rice</name>
    <dbReference type="NCBI Taxonomy" id="4529"/>
    <lineage>
        <taxon>Eukaryota</taxon>
        <taxon>Viridiplantae</taxon>
        <taxon>Streptophyta</taxon>
        <taxon>Embryophyta</taxon>
        <taxon>Tracheophyta</taxon>
        <taxon>Spermatophyta</taxon>
        <taxon>Magnoliopsida</taxon>
        <taxon>Liliopsida</taxon>
        <taxon>Poales</taxon>
        <taxon>Poaceae</taxon>
        <taxon>BOP clade</taxon>
        <taxon>Oryzoideae</taxon>
        <taxon>Oryzeae</taxon>
        <taxon>Oryzinae</taxon>
        <taxon>Oryza</taxon>
    </lineage>
</organism>
<evidence type="ECO:0000313" key="13">
    <source>
        <dbReference type="Proteomes" id="UP000008022"/>
    </source>
</evidence>